<protein>
    <recommendedName>
        <fullName evidence="6">Pentatricopeptide repeat-containing protein</fullName>
    </recommendedName>
</protein>
<dbReference type="Pfam" id="PF01535">
    <property type="entry name" value="PPR"/>
    <property type="match status" value="2"/>
</dbReference>
<proteinExistence type="predicted"/>
<feature type="repeat" description="PPR" evidence="2">
    <location>
        <begin position="454"/>
        <end position="484"/>
    </location>
</feature>
<keyword evidence="1" id="KW-0677">Repeat</keyword>
<feature type="repeat" description="PPR" evidence="2">
    <location>
        <begin position="532"/>
        <end position="567"/>
    </location>
</feature>
<dbReference type="InterPro" id="IPR011990">
    <property type="entry name" value="TPR-like_helical_dom_sf"/>
</dbReference>
<comment type="caution">
    <text evidence="4">The sequence shown here is derived from an EMBL/GenBank/DDBJ whole genome shotgun (WGS) entry which is preliminary data.</text>
</comment>
<dbReference type="PANTHER" id="PTHR47939">
    <property type="entry name" value="MEMBRANE-ASSOCIATED SALT-INDUCIBLE PROTEIN-LIKE"/>
    <property type="match status" value="1"/>
</dbReference>
<dbReference type="Proteomes" id="UP001286456">
    <property type="component" value="Unassembled WGS sequence"/>
</dbReference>
<evidence type="ECO:0000313" key="5">
    <source>
        <dbReference type="Proteomes" id="UP001286456"/>
    </source>
</evidence>
<dbReference type="PANTHER" id="PTHR47939:SF13">
    <property type="entry name" value="OS03G0201400 PROTEIN"/>
    <property type="match status" value="1"/>
</dbReference>
<evidence type="ECO:0000313" key="4">
    <source>
        <dbReference type="EMBL" id="KAK3320666.1"/>
    </source>
</evidence>
<sequence>MKVSSQIDGSICGAILSLLPRHRPSPPPLLSKLPSGRRTWWDADAGGQGANAWQPGRLYSTGPGGAPARRHRGFCANRHRLDLRAAAETTKRWKSSSLACLRPTAPPLPPVEDGHHHNSGFFQQRLISPICAGHIVTAAAAPAAAAEAAPAATDPPPIAAPSTTPPPEAAPGHEQPPKLQLQKHTKQPVGLSKAELLDLVGPDPYEDDDASTVEDHLRFVRDPYMRGYAPADGPDVIIANRRDEVDFPSIDEVREPNTEERQILWDLRFAVISRLRSPHKVDLDTIYEIYQRLPEPRIPYIQGRLRHQLLKALGQPLRKDSKSMMRYFAVVADVKDSGIALTTAEWNCAISYASRYVGVTSEVETESALKLWREMEQDAGVRANDVTFNILFDAASKSGNFTLAEMIYKEMEARGHRFNRYHYVSLIHFFGLKLDTSGMRAAYREMVNAGEMIDTVALNAVLSGLLRSGEEAAAERVYERMKASVKRDAELPARTYATDRAITKALLMFSKIGRKFPAMRPGLQSMAFVHPDLHTYRILINHYGAKAGDLAKVAQFIDEMKLFQIPLHGAIFLALFKGFTDHGGFPRSPWSEQRLRSIWDALLQALDDDVAGLEIKSWLAVWVLRAFARCSNRASVLEAYDELKARWRLDFDDEQFMMEFLRNLVAGLK</sequence>
<evidence type="ECO:0000256" key="3">
    <source>
        <dbReference type="SAM" id="MobiDB-lite"/>
    </source>
</evidence>
<dbReference type="InterPro" id="IPR002885">
    <property type="entry name" value="PPR_rpt"/>
</dbReference>
<name>A0AAE0I8Y8_9PEZI</name>
<reference evidence="4" key="1">
    <citation type="journal article" date="2023" name="Mol. Phylogenet. Evol.">
        <title>Genome-scale phylogeny and comparative genomics of the fungal order Sordariales.</title>
        <authorList>
            <person name="Hensen N."/>
            <person name="Bonometti L."/>
            <person name="Westerberg I."/>
            <person name="Brannstrom I.O."/>
            <person name="Guillou S."/>
            <person name="Cros-Aarteil S."/>
            <person name="Calhoun S."/>
            <person name="Haridas S."/>
            <person name="Kuo A."/>
            <person name="Mondo S."/>
            <person name="Pangilinan J."/>
            <person name="Riley R."/>
            <person name="LaButti K."/>
            <person name="Andreopoulos B."/>
            <person name="Lipzen A."/>
            <person name="Chen C."/>
            <person name="Yan M."/>
            <person name="Daum C."/>
            <person name="Ng V."/>
            <person name="Clum A."/>
            <person name="Steindorff A."/>
            <person name="Ohm R.A."/>
            <person name="Martin F."/>
            <person name="Silar P."/>
            <person name="Natvig D.O."/>
            <person name="Lalanne C."/>
            <person name="Gautier V."/>
            <person name="Ament-Velasquez S.L."/>
            <person name="Kruys A."/>
            <person name="Hutchinson M.I."/>
            <person name="Powell A.J."/>
            <person name="Barry K."/>
            <person name="Miller A.N."/>
            <person name="Grigoriev I.V."/>
            <person name="Debuchy R."/>
            <person name="Gladieux P."/>
            <person name="Hiltunen Thoren M."/>
            <person name="Johannesson H."/>
        </authorList>
    </citation>
    <scope>NUCLEOTIDE SEQUENCE</scope>
    <source>
        <strain evidence="4">SMH4131-1</strain>
    </source>
</reference>
<organism evidence="4 5">
    <name type="scientific">Cercophora scortea</name>
    <dbReference type="NCBI Taxonomy" id="314031"/>
    <lineage>
        <taxon>Eukaryota</taxon>
        <taxon>Fungi</taxon>
        <taxon>Dikarya</taxon>
        <taxon>Ascomycota</taxon>
        <taxon>Pezizomycotina</taxon>
        <taxon>Sordariomycetes</taxon>
        <taxon>Sordariomycetidae</taxon>
        <taxon>Sordariales</taxon>
        <taxon>Lasiosphaeriaceae</taxon>
        <taxon>Cercophora</taxon>
    </lineage>
</organism>
<feature type="compositionally biased region" description="Pro residues" evidence="3">
    <location>
        <begin position="153"/>
        <end position="169"/>
    </location>
</feature>
<dbReference type="PROSITE" id="PS51375">
    <property type="entry name" value="PPR"/>
    <property type="match status" value="3"/>
</dbReference>
<evidence type="ECO:0008006" key="6">
    <source>
        <dbReference type="Google" id="ProtNLM"/>
    </source>
</evidence>
<dbReference type="Gene3D" id="1.25.40.10">
    <property type="entry name" value="Tetratricopeptide repeat domain"/>
    <property type="match status" value="2"/>
</dbReference>
<dbReference type="AlphaFoldDB" id="A0AAE0I8Y8"/>
<dbReference type="NCBIfam" id="TIGR00756">
    <property type="entry name" value="PPR"/>
    <property type="match status" value="1"/>
</dbReference>
<gene>
    <name evidence="4" type="ORF">B0T19DRAFT_430147</name>
</gene>
<feature type="region of interest" description="Disordered" evidence="3">
    <location>
        <begin position="147"/>
        <end position="187"/>
    </location>
</feature>
<evidence type="ECO:0000256" key="1">
    <source>
        <dbReference type="ARBA" id="ARBA00022737"/>
    </source>
</evidence>
<reference evidence="4" key="2">
    <citation type="submission" date="2023-06" db="EMBL/GenBank/DDBJ databases">
        <authorList>
            <consortium name="Lawrence Berkeley National Laboratory"/>
            <person name="Haridas S."/>
            <person name="Hensen N."/>
            <person name="Bonometti L."/>
            <person name="Westerberg I."/>
            <person name="Brannstrom I.O."/>
            <person name="Guillou S."/>
            <person name="Cros-Aarteil S."/>
            <person name="Calhoun S."/>
            <person name="Kuo A."/>
            <person name="Mondo S."/>
            <person name="Pangilinan J."/>
            <person name="Riley R."/>
            <person name="Labutti K."/>
            <person name="Andreopoulos B."/>
            <person name="Lipzen A."/>
            <person name="Chen C."/>
            <person name="Yanf M."/>
            <person name="Daum C."/>
            <person name="Ng V."/>
            <person name="Clum A."/>
            <person name="Steindorff A."/>
            <person name="Ohm R."/>
            <person name="Martin F."/>
            <person name="Silar P."/>
            <person name="Natvig D."/>
            <person name="Lalanne C."/>
            <person name="Gautier V."/>
            <person name="Ament-Velasquez S.L."/>
            <person name="Kruys A."/>
            <person name="Hutchinson M.I."/>
            <person name="Powell A.J."/>
            <person name="Barry K."/>
            <person name="Miller A.N."/>
            <person name="Grigoriev I.V."/>
            <person name="Debuchy R."/>
            <person name="Gladieux P."/>
            <person name="Thoren M.H."/>
            <person name="Johannesson H."/>
        </authorList>
    </citation>
    <scope>NUCLEOTIDE SEQUENCE</scope>
    <source>
        <strain evidence="4">SMH4131-1</strain>
    </source>
</reference>
<accession>A0AAE0I8Y8</accession>
<feature type="repeat" description="PPR" evidence="2">
    <location>
        <begin position="384"/>
        <end position="418"/>
    </location>
</feature>
<keyword evidence="5" id="KW-1185">Reference proteome</keyword>
<evidence type="ECO:0000256" key="2">
    <source>
        <dbReference type="PROSITE-ProRule" id="PRU00708"/>
    </source>
</evidence>
<dbReference type="InterPro" id="IPR050667">
    <property type="entry name" value="PPR-containing_protein"/>
</dbReference>
<dbReference type="EMBL" id="JAUEPO010000005">
    <property type="protein sequence ID" value="KAK3320666.1"/>
    <property type="molecule type" value="Genomic_DNA"/>
</dbReference>